<organism evidence="1 2">
    <name type="scientific">Clostridium botulinum</name>
    <dbReference type="NCBI Taxonomy" id="1491"/>
    <lineage>
        <taxon>Bacteria</taxon>
        <taxon>Bacillati</taxon>
        <taxon>Bacillota</taxon>
        <taxon>Clostridia</taxon>
        <taxon>Eubacteriales</taxon>
        <taxon>Clostridiaceae</taxon>
        <taxon>Clostridium</taxon>
    </lineage>
</organism>
<dbReference type="EMBL" id="CP069280">
    <property type="protein sequence ID" value="QRI52156.1"/>
    <property type="molecule type" value="Genomic_DNA"/>
</dbReference>
<gene>
    <name evidence="1" type="ORF">JQS73_11965</name>
</gene>
<sequence length="68" mass="7599">MAKSVEISILGMKQLRLEESRSTVKGVLVKNIDTSVITEERKIILSDENNKALSEIYLPNNALVIVDK</sequence>
<accession>A0ABD7CGJ5</accession>
<protein>
    <submittedName>
        <fullName evidence="1">Uncharacterized protein</fullName>
    </submittedName>
</protein>
<proteinExistence type="predicted"/>
<dbReference type="AlphaFoldDB" id="A0ABD7CGJ5"/>
<name>A0ABD7CGJ5_CLOBO</name>
<reference evidence="1 2" key="1">
    <citation type="journal article" date="2014" name="J. Infect. Dis.">
        <title>Molecular characterization of a novel botulinum neurotoxin type H gene.</title>
        <authorList>
            <person name="Dover N."/>
            <person name="Barash J.R."/>
            <person name="Hill K.K."/>
            <person name="Xie G."/>
            <person name="Arnon S.S."/>
        </authorList>
    </citation>
    <scope>NUCLEOTIDE SEQUENCE [LARGE SCALE GENOMIC DNA]</scope>
    <source>
        <strain evidence="1 2">IBCA10-7060</strain>
    </source>
</reference>
<dbReference type="RefSeq" id="WP_047404573.1">
    <property type="nucleotide sequence ID" value="NZ_CP069280.1"/>
</dbReference>
<evidence type="ECO:0000313" key="1">
    <source>
        <dbReference type="EMBL" id="QRI52156.1"/>
    </source>
</evidence>
<evidence type="ECO:0000313" key="2">
    <source>
        <dbReference type="Proteomes" id="UP000663464"/>
    </source>
</evidence>
<dbReference type="Proteomes" id="UP000663464">
    <property type="component" value="Chromosome"/>
</dbReference>